<keyword evidence="5 11" id="KW-0812">Transmembrane</keyword>
<evidence type="ECO:0000256" key="3">
    <source>
        <dbReference type="ARBA" id="ARBA00022452"/>
    </source>
</evidence>
<keyword evidence="8 12" id="KW-0798">TonB box</keyword>
<evidence type="ECO:0000256" key="2">
    <source>
        <dbReference type="ARBA" id="ARBA00022448"/>
    </source>
</evidence>
<dbReference type="Pfam" id="PF07715">
    <property type="entry name" value="Plug"/>
    <property type="match status" value="1"/>
</dbReference>
<gene>
    <name evidence="16" type="ORF">GCM10007053_06900</name>
</gene>
<evidence type="ECO:0000256" key="9">
    <source>
        <dbReference type="ARBA" id="ARBA00023136"/>
    </source>
</evidence>
<keyword evidence="3 11" id="KW-1134">Transmembrane beta strand</keyword>
<dbReference type="SUPFAM" id="SSF56935">
    <property type="entry name" value="Porins"/>
    <property type="match status" value="1"/>
</dbReference>
<dbReference type="PANTHER" id="PTHR32552:SF81">
    <property type="entry name" value="TONB-DEPENDENT OUTER MEMBRANE RECEPTOR"/>
    <property type="match status" value="1"/>
</dbReference>
<organism evidence="16 17">
    <name type="scientific">Parahalioglobus pacificus</name>
    <dbReference type="NCBI Taxonomy" id="930806"/>
    <lineage>
        <taxon>Bacteria</taxon>
        <taxon>Pseudomonadati</taxon>
        <taxon>Pseudomonadota</taxon>
        <taxon>Gammaproteobacteria</taxon>
        <taxon>Cellvibrionales</taxon>
        <taxon>Halieaceae</taxon>
        <taxon>Parahalioglobus</taxon>
    </lineage>
</organism>
<dbReference type="Pfam" id="PF00593">
    <property type="entry name" value="TonB_dep_Rec_b-barrel"/>
    <property type="match status" value="1"/>
</dbReference>
<keyword evidence="6" id="KW-0408">Iron</keyword>
<evidence type="ECO:0000256" key="8">
    <source>
        <dbReference type="ARBA" id="ARBA00023077"/>
    </source>
</evidence>
<reference evidence="16" key="2">
    <citation type="submission" date="2020-09" db="EMBL/GenBank/DDBJ databases">
        <authorList>
            <person name="Sun Q."/>
            <person name="Kim S."/>
        </authorList>
    </citation>
    <scope>NUCLEOTIDE SEQUENCE</scope>
    <source>
        <strain evidence="16">KCTC 23430</strain>
    </source>
</reference>
<comment type="subcellular location">
    <subcellularLocation>
        <location evidence="1 11">Cell outer membrane</location>
        <topology evidence="1 11">Multi-pass membrane protein</topology>
    </subcellularLocation>
</comment>
<feature type="signal peptide" evidence="13">
    <location>
        <begin position="1"/>
        <end position="27"/>
    </location>
</feature>
<keyword evidence="10 11" id="KW-0998">Cell outer membrane</keyword>
<dbReference type="EMBL" id="BMYM01000001">
    <property type="protein sequence ID" value="GHD27980.1"/>
    <property type="molecule type" value="Genomic_DNA"/>
</dbReference>
<evidence type="ECO:0000256" key="6">
    <source>
        <dbReference type="ARBA" id="ARBA00023004"/>
    </source>
</evidence>
<evidence type="ECO:0000313" key="17">
    <source>
        <dbReference type="Proteomes" id="UP000644693"/>
    </source>
</evidence>
<dbReference type="InterPro" id="IPR036942">
    <property type="entry name" value="Beta-barrel_TonB_sf"/>
</dbReference>
<keyword evidence="17" id="KW-1185">Reference proteome</keyword>
<feature type="domain" description="TonB-dependent receptor plug" evidence="15">
    <location>
        <begin position="48"/>
        <end position="152"/>
    </location>
</feature>
<evidence type="ECO:0000256" key="10">
    <source>
        <dbReference type="ARBA" id="ARBA00023237"/>
    </source>
</evidence>
<evidence type="ECO:0000256" key="7">
    <source>
        <dbReference type="ARBA" id="ARBA00023065"/>
    </source>
</evidence>
<evidence type="ECO:0000259" key="15">
    <source>
        <dbReference type="Pfam" id="PF07715"/>
    </source>
</evidence>
<evidence type="ECO:0000256" key="1">
    <source>
        <dbReference type="ARBA" id="ARBA00004571"/>
    </source>
</evidence>
<evidence type="ECO:0000313" key="16">
    <source>
        <dbReference type="EMBL" id="GHD27980.1"/>
    </source>
</evidence>
<dbReference type="InterPro" id="IPR039426">
    <property type="entry name" value="TonB-dep_rcpt-like"/>
</dbReference>
<dbReference type="Gene3D" id="2.40.170.20">
    <property type="entry name" value="TonB-dependent receptor, beta-barrel domain"/>
    <property type="match status" value="1"/>
</dbReference>
<accession>A0A918XET0</accession>
<evidence type="ECO:0000259" key="14">
    <source>
        <dbReference type="Pfam" id="PF00593"/>
    </source>
</evidence>
<dbReference type="PROSITE" id="PS52016">
    <property type="entry name" value="TONB_DEPENDENT_REC_3"/>
    <property type="match status" value="1"/>
</dbReference>
<keyword evidence="13" id="KW-0732">Signal</keyword>
<feature type="domain" description="TonB-dependent receptor-like beta-barrel" evidence="14">
    <location>
        <begin position="265"/>
        <end position="746"/>
    </location>
</feature>
<reference evidence="16" key="1">
    <citation type="journal article" date="2014" name="Int. J. Syst. Evol. Microbiol.">
        <title>Complete genome sequence of Corynebacterium casei LMG S-19264T (=DSM 44701T), isolated from a smear-ripened cheese.</title>
        <authorList>
            <consortium name="US DOE Joint Genome Institute (JGI-PGF)"/>
            <person name="Walter F."/>
            <person name="Albersmeier A."/>
            <person name="Kalinowski J."/>
            <person name="Ruckert C."/>
        </authorList>
    </citation>
    <scope>NUCLEOTIDE SEQUENCE</scope>
    <source>
        <strain evidence="16">KCTC 23430</strain>
    </source>
</reference>
<comment type="similarity">
    <text evidence="11 12">Belongs to the TonB-dependent receptor family.</text>
</comment>
<keyword evidence="4" id="KW-0410">Iron transport</keyword>
<keyword evidence="2 11" id="KW-0813">Transport</keyword>
<evidence type="ECO:0000256" key="4">
    <source>
        <dbReference type="ARBA" id="ARBA00022496"/>
    </source>
</evidence>
<dbReference type="InterPro" id="IPR012910">
    <property type="entry name" value="Plug_dom"/>
</dbReference>
<dbReference type="AlphaFoldDB" id="A0A918XET0"/>
<dbReference type="GO" id="GO:0006826">
    <property type="term" value="P:iron ion transport"/>
    <property type="evidence" value="ECO:0007669"/>
    <property type="project" value="UniProtKB-KW"/>
</dbReference>
<keyword evidence="9 11" id="KW-0472">Membrane</keyword>
<comment type="caution">
    <text evidence="16">The sequence shown here is derived from an EMBL/GenBank/DDBJ whole genome shotgun (WGS) entry which is preliminary data.</text>
</comment>
<evidence type="ECO:0000256" key="12">
    <source>
        <dbReference type="RuleBase" id="RU003357"/>
    </source>
</evidence>
<proteinExistence type="inferred from homology"/>
<protein>
    <recommendedName>
        <fullName evidence="18">TonB-dependent receptor</fullName>
    </recommendedName>
</protein>
<evidence type="ECO:0000256" key="13">
    <source>
        <dbReference type="SAM" id="SignalP"/>
    </source>
</evidence>
<evidence type="ECO:0008006" key="18">
    <source>
        <dbReference type="Google" id="ProtNLM"/>
    </source>
</evidence>
<feature type="chain" id="PRO_5036858613" description="TonB-dependent receptor" evidence="13">
    <location>
        <begin position="28"/>
        <end position="796"/>
    </location>
</feature>
<dbReference type="RefSeq" id="WP_189475151.1">
    <property type="nucleotide sequence ID" value="NZ_BMYM01000001.1"/>
</dbReference>
<evidence type="ECO:0000256" key="5">
    <source>
        <dbReference type="ARBA" id="ARBA00022692"/>
    </source>
</evidence>
<dbReference type="GO" id="GO:0009279">
    <property type="term" value="C:cell outer membrane"/>
    <property type="evidence" value="ECO:0007669"/>
    <property type="project" value="UniProtKB-SubCell"/>
</dbReference>
<sequence>MKKRPEKALAAACLLPLSGLISIPVFAQNDGLALEEVIVTASRRETSLQDTPIAVTAMTADLMEELNVVSPFSYEKLVPSLTYQEQPNRLSIRGVGRFTNALGVSPGVAIYNDGVYQSEAASLNTQAINIERTEVLRGPQGTLYGRNTTGGAVNIISRKPSAEFEVDMRVRMGNYDLREYSGVISGPITDNLRFKLHGQDTARDGLQRNFAGRDIREANSDYYEGQLEWDVTDRLNLWFEYSEYAYDFVPGDSVSEDPYDCANFWSGLGMSAQFLECQAGQENPSIGDPRRLAYNTPGFQRLTDNQGIAFNARYDLGFAELSYLYGSVEYDYDQRTDYDRTPNEDYSVLLDIGQYQDQTTHELQVTSDWDQSWDFIVGLYYFEDLNEQPFKINAPDWPQYQTVISPSFDQTWSNPDGIIYFQNGVLDIESWALFGEADIPLTDNWTLTVGARYSDDKFDGGETQLQYYDLQREGLPFAFDASQSTFAGDPKRYTDTIDATYSDSFDNVSGKINLSYRTDSNQLLWGTVSSGYKMGGVRLGSLEQFYSEAAGVPSDGRFEEEEVITYELGWKGVLLDNRLQTEVVSYFSDYTNMQQLRNFQTPPPANLTLGEVVNLDTEMYGLEVSGTYLVTDNLRAILAYSYNNTEITEEAFFENFTYGDRNEDGNIIPTNVDGNQLTLTPENKLALTMHYFWPTAMGEFSFGGTYSYMDERFFDLENFDSEGSYSILDLQASWTSDTGRYKILASMTNALDEEAYNTFGCTVNGGAEFGTSEFIRRCAGNPINQRLWDVQFMVKL</sequence>
<dbReference type="PANTHER" id="PTHR32552">
    <property type="entry name" value="FERRICHROME IRON RECEPTOR-RELATED"/>
    <property type="match status" value="1"/>
</dbReference>
<dbReference type="Proteomes" id="UP000644693">
    <property type="component" value="Unassembled WGS sequence"/>
</dbReference>
<name>A0A918XET0_9GAMM</name>
<keyword evidence="7" id="KW-0406">Ion transport</keyword>
<dbReference type="InterPro" id="IPR000531">
    <property type="entry name" value="Beta-barrel_TonB"/>
</dbReference>
<evidence type="ECO:0000256" key="11">
    <source>
        <dbReference type="PROSITE-ProRule" id="PRU01360"/>
    </source>
</evidence>